<organism evidence="2 3">
    <name type="scientific">Octadecabacter antarcticus 307</name>
    <dbReference type="NCBI Taxonomy" id="391626"/>
    <lineage>
        <taxon>Bacteria</taxon>
        <taxon>Pseudomonadati</taxon>
        <taxon>Pseudomonadota</taxon>
        <taxon>Alphaproteobacteria</taxon>
        <taxon>Rhodobacterales</taxon>
        <taxon>Roseobacteraceae</taxon>
        <taxon>Octadecabacter</taxon>
    </lineage>
</organism>
<dbReference type="EMBL" id="CP003740">
    <property type="protein sequence ID" value="AGI67498.1"/>
    <property type="molecule type" value="Genomic_DNA"/>
</dbReference>
<dbReference type="HOGENOM" id="CLU_1160147_0_0_5"/>
<keyword evidence="1" id="KW-1133">Transmembrane helix</keyword>
<reference evidence="2 3" key="1">
    <citation type="journal article" date="2013" name="PLoS ONE">
        <title>Poles Apart: Arctic and Antarctic Octadecabacter strains Share High Genome Plasticity and a New Type of Xanthorhodopsin.</title>
        <authorList>
            <person name="Vollmers J."/>
            <person name="Voget S."/>
            <person name="Dietrich S."/>
            <person name="Gollnow K."/>
            <person name="Smits M."/>
            <person name="Meyer K."/>
            <person name="Brinkhoff T."/>
            <person name="Simon M."/>
            <person name="Daniel R."/>
        </authorList>
    </citation>
    <scope>NUCLEOTIDE SEQUENCE [LARGE SCALE GENOMIC DNA]</scope>
    <source>
        <strain evidence="2 3">307</strain>
    </source>
</reference>
<evidence type="ECO:0000313" key="3">
    <source>
        <dbReference type="Proteomes" id="UP000005307"/>
    </source>
</evidence>
<gene>
    <name evidence="2" type="ORF">OAN307_c18420</name>
</gene>
<keyword evidence="1" id="KW-0472">Membrane</keyword>
<protein>
    <submittedName>
        <fullName evidence="2">Uncharacterized protein</fullName>
    </submittedName>
</protein>
<evidence type="ECO:0000313" key="2">
    <source>
        <dbReference type="EMBL" id="AGI67498.1"/>
    </source>
</evidence>
<proteinExistence type="predicted"/>
<keyword evidence="1" id="KW-0812">Transmembrane</keyword>
<keyword evidence="3" id="KW-1185">Reference proteome</keyword>
<feature type="transmembrane region" description="Helical" evidence="1">
    <location>
        <begin position="12"/>
        <end position="32"/>
    </location>
</feature>
<accession>M9R6W8</accession>
<name>M9R6W8_9RHOB</name>
<dbReference type="AlphaFoldDB" id="M9R6W8"/>
<dbReference type="Proteomes" id="UP000005307">
    <property type="component" value="Chromosome"/>
</dbReference>
<evidence type="ECO:0000256" key="1">
    <source>
        <dbReference type="SAM" id="Phobius"/>
    </source>
</evidence>
<sequence length="239" mass="26403">MLEVIKNIDPTVLVALVGVLSIVVSAGIGAFVSRWHTQSKFQDELHKLRLERRNEQSDSYLENARKQIGTVYVPLSAELAALKAVFQNYLYQDKTAEMLTEFEVQVEQFIARLQELELRGATAYVTTELEDVLIKFVVFLRASKSASETVVDVTYDFSAEVLGFGFSRAGSQKTKVSSATSKGFSASISAAGISADVRISDIISAPINSEDFQARFERDSHRLSLLIKEVTLGSAARVR</sequence>
<dbReference type="KEGG" id="oat:OAN307_c18420"/>
<dbReference type="RefSeq" id="WP_015499526.1">
    <property type="nucleotide sequence ID" value="NC_020911.1"/>
</dbReference>
<dbReference type="STRING" id="391626.OAN307_c18420"/>